<reference evidence="1 2" key="1">
    <citation type="journal article" date="2018" name="Genome Biol. Evol.">
        <title>Multiple Roots of Fruiting Body Formation in Amoebozoa.</title>
        <authorList>
            <person name="Hillmann F."/>
            <person name="Forbes G."/>
            <person name="Novohradska S."/>
            <person name="Ferling I."/>
            <person name="Riege K."/>
            <person name="Groth M."/>
            <person name="Westermann M."/>
            <person name="Marz M."/>
            <person name="Spaller T."/>
            <person name="Winckler T."/>
            <person name="Schaap P."/>
            <person name="Glockner G."/>
        </authorList>
    </citation>
    <scope>NUCLEOTIDE SEQUENCE [LARGE SCALE GENOMIC DNA]</scope>
    <source>
        <strain evidence="1 2">Jena</strain>
    </source>
</reference>
<protein>
    <submittedName>
        <fullName evidence="1">Uncharacterized protein</fullName>
    </submittedName>
</protein>
<accession>A0A2P6MVZ1</accession>
<dbReference type="Proteomes" id="UP000241769">
    <property type="component" value="Unassembled WGS sequence"/>
</dbReference>
<feature type="non-terminal residue" evidence="1">
    <location>
        <position position="1"/>
    </location>
</feature>
<organism evidence="1 2">
    <name type="scientific">Planoprotostelium fungivorum</name>
    <dbReference type="NCBI Taxonomy" id="1890364"/>
    <lineage>
        <taxon>Eukaryota</taxon>
        <taxon>Amoebozoa</taxon>
        <taxon>Evosea</taxon>
        <taxon>Variosea</taxon>
        <taxon>Cavosteliida</taxon>
        <taxon>Cavosteliaceae</taxon>
        <taxon>Planoprotostelium</taxon>
    </lineage>
</organism>
<dbReference type="EMBL" id="MDYQ01000359">
    <property type="protein sequence ID" value="PRP75869.1"/>
    <property type="molecule type" value="Genomic_DNA"/>
</dbReference>
<evidence type="ECO:0000313" key="2">
    <source>
        <dbReference type="Proteomes" id="UP000241769"/>
    </source>
</evidence>
<proteinExistence type="predicted"/>
<sequence>TMRLTFYRTLDQGLIWSQESSLDVHTCGSDSDETDDEVGEVYKVLLELKLEYQDLTERVEKSLKRIEEGRKCVTAFIDYHRDIVSHTRTVRGLIEQTKSTSDSETILCNGGSEITLRWTSL</sequence>
<name>A0A2P6MVZ1_9EUKA</name>
<keyword evidence="2" id="KW-1185">Reference proteome</keyword>
<dbReference type="InParanoid" id="A0A2P6MVZ1"/>
<gene>
    <name evidence="1" type="ORF">PROFUN_15187</name>
</gene>
<evidence type="ECO:0000313" key="1">
    <source>
        <dbReference type="EMBL" id="PRP75869.1"/>
    </source>
</evidence>
<comment type="caution">
    <text evidence="1">The sequence shown here is derived from an EMBL/GenBank/DDBJ whole genome shotgun (WGS) entry which is preliminary data.</text>
</comment>
<dbReference type="AlphaFoldDB" id="A0A2P6MVZ1"/>